<dbReference type="STRING" id="663331.D4ASU9"/>
<proteinExistence type="predicted"/>
<evidence type="ECO:0000256" key="3">
    <source>
        <dbReference type="ARBA" id="ARBA00022989"/>
    </source>
</evidence>
<feature type="transmembrane region" description="Helical" evidence="6">
    <location>
        <begin position="223"/>
        <end position="245"/>
    </location>
</feature>
<protein>
    <submittedName>
        <fullName evidence="7">Uncharacterized protein</fullName>
    </submittedName>
</protein>
<dbReference type="GeneID" id="9520289"/>
<dbReference type="AlphaFoldDB" id="D4ASU9"/>
<accession>D4ASU9</accession>
<keyword evidence="3 6" id="KW-1133">Transmembrane helix</keyword>
<reference evidence="8" key="1">
    <citation type="journal article" date="2011" name="Genome Biol.">
        <title>Comparative and functional genomics provide insights into the pathogenicity of dermatophytic fungi.</title>
        <authorList>
            <person name="Burmester A."/>
            <person name="Shelest E."/>
            <person name="Gloeckner G."/>
            <person name="Heddergott C."/>
            <person name="Schindler S."/>
            <person name="Staib P."/>
            <person name="Heidel A."/>
            <person name="Felder M."/>
            <person name="Petzold A."/>
            <person name="Szafranski K."/>
            <person name="Feuermann M."/>
            <person name="Pedruzzi I."/>
            <person name="Priebe S."/>
            <person name="Groth M."/>
            <person name="Winkler R."/>
            <person name="Li W."/>
            <person name="Kniemeyer O."/>
            <person name="Schroeckh V."/>
            <person name="Hertweck C."/>
            <person name="Hube B."/>
            <person name="White T.C."/>
            <person name="Platzer M."/>
            <person name="Guthke R."/>
            <person name="Heitman J."/>
            <person name="Woestemeyer J."/>
            <person name="Zipfel P.F."/>
            <person name="Monod M."/>
            <person name="Brakhage A.A."/>
        </authorList>
    </citation>
    <scope>NUCLEOTIDE SEQUENCE [LARGE SCALE GENOMIC DNA]</scope>
    <source>
        <strain evidence="8">ATCC MYA-4681 / CBS 112371</strain>
    </source>
</reference>
<dbReference type="RefSeq" id="XP_003014752.1">
    <property type="nucleotide sequence ID" value="XM_003014706.1"/>
</dbReference>
<dbReference type="EMBL" id="ABSU01000008">
    <property type="protein sequence ID" value="EFE33849.1"/>
    <property type="molecule type" value="Genomic_DNA"/>
</dbReference>
<evidence type="ECO:0000256" key="4">
    <source>
        <dbReference type="ARBA" id="ARBA00023136"/>
    </source>
</evidence>
<name>D4ASU9_ARTBC</name>
<dbReference type="eggNOG" id="ENOG502SVD7">
    <property type="taxonomic scope" value="Eukaryota"/>
</dbReference>
<keyword evidence="4 6" id="KW-0472">Membrane</keyword>
<sequence>MELPLSSTSGVDGVAGDREKYEKITCYSYDSKREYPNYVKCPDSDSCCETIEQCRPDRLCTSKEDPKTLIRAPCAYKPWTNSCAQVCLYGRSPLAPILPEPFLHYPSCLMKKFRPYILISVNVDNKDLPVLPRAVVCEQTGPSSGSYCCDDNRTCCIDRAGFFLDENGLLIGRANETDNSTLSPKPIGVSVTALRSMGSASATSTPAPSPIKDKTGLSTVDKAGIGVGVGVAVLLAIIAGTLLFLRSQRRKRRTRADSASTGGNNSTGPGTANTDAPTDTWGDDKEPLPGDEQRREKEEERAYELMGDGGTPELESVESPRHEAPPSELPVVRVQQTEPIELPADQPTGKPRRS</sequence>
<gene>
    <name evidence="7" type="ORF">ARB_07314</name>
</gene>
<keyword evidence="8" id="KW-1185">Reference proteome</keyword>
<dbReference type="Proteomes" id="UP000008866">
    <property type="component" value="Unassembled WGS sequence"/>
</dbReference>
<comment type="caution">
    <text evidence="7">The sequence shown here is derived from an EMBL/GenBank/DDBJ whole genome shotgun (WGS) entry which is preliminary data.</text>
</comment>
<dbReference type="GO" id="GO:0071944">
    <property type="term" value="C:cell periphery"/>
    <property type="evidence" value="ECO:0007669"/>
    <property type="project" value="UniProtKB-ARBA"/>
</dbReference>
<feature type="compositionally biased region" description="Low complexity" evidence="5">
    <location>
        <begin position="258"/>
        <end position="274"/>
    </location>
</feature>
<evidence type="ECO:0000256" key="1">
    <source>
        <dbReference type="ARBA" id="ARBA00004167"/>
    </source>
</evidence>
<dbReference type="InterPro" id="IPR051694">
    <property type="entry name" value="Immunoregulatory_rcpt-like"/>
</dbReference>
<dbReference type="OMA" id="CCIDRAG"/>
<evidence type="ECO:0000256" key="5">
    <source>
        <dbReference type="SAM" id="MobiDB-lite"/>
    </source>
</evidence>
<feature type="compositionally biased region" description="Basic and acidic residues" evidence="5">
    <location>
        <begin position="282"/>
        <end position="303"/>
    </location>
</feature>
<comment type="subcellular location">
    <subcellularLocation>
        <location evidence="1">Membrane</location>
        <topology evidence="1">Single-pass membrane protein</topology>
    </subcellularLocation>
</comment>
<evidence type="ECO:0000256" key="2">
    <source>
        <dbReference type="ARBA" id="ARBA00022692"/>
    </source>
</evidence>
<dbReference type="GO" id="GO:0016020">
    <property type="term" value="C:membrane"/>
    <property type="evidence" value="ECO:0007669"/>
    <property type="project" value="UniProtKB-SubCell"/>
</dbReference>
<evidence type="ECO:0000313" key="7">
    <source>
        <dbReference type="EMBL" id="EFE33849.1"/>
    </source>
</evidence>
<evidence type="ECO:0000256" key="6">
    <source>
        <dbReference type="SAM" id="Phobius"/>
    </source>
</evidence>
<feature type="region of interest" description="Disordered" evidence="5">
    <location>
        <begin position="249"/>
        <end position="354"/>
    </location>
</feature>
<keyword evidence="2 6" id="KW-0812">Transmembrane</keyword>
<evidence type="ECO:0000313" key="8">
    <source>
        <dbReference type="Proteomes" id="UP000008866"/>
    </source>
</evidence>
<dbReference type="HOGENOM" id="CLU_879901_0_0_1"/>
<organism evidence="7 8">
    <name type="scientific">Arthroderma benhamiae (strain ATCC MYA-4681 / CBS 112371)</name>
    <name type="common">Trichophyton mentagrophytes</name>
    <dbReference type="NCBI Taxonomy" id="663331"/>
    <lineage>
        <taxon>Eukaryota</taxon>
        <taxon>Fungi</taxon>
        <taxon>Dikarya</taxon>
        <taxon>Ascomycota</taxon>
        <taxon>Pezizomycotina</taxon>
        <taxon>Eurotiomycetes</taxon>
        <taxon>Eurotiomycetidae</taxon>
        <taxon>Onygenales</taxon>
        <taxon>Arthrodermataceae</taxon>
        <taxon>Trichophyton</taxon>
    </lineage>
</organism>
<dbReference type="PANTHER" id="PTHR15549">
    <property type="entry name" value="PAIRED IMMUNOGLOBULIN-LIKE TYPE 2 RECEPTOR"/>
    <property type="match status" value="1"/>
</dbReference>
<dbReference type="KEGG" id="abe:ARB_07314"/>